<protein>
    <submittedName>
        <fullName evidence="4">Cystatin-like fold lipoprotein</fullName>
    </submittedName>
    <submittedName>
        <fullName evidence="3">DUF4467 domain-containing protein</fullName>
    </submittedName>
</protein>
<dbReference type="Pfam" id="PF14729">
    <property type="entry name" value="DUF4467"/>
    <property type="match status" value="1"/>
</dbReference>
<keyword evidence="4" id="KW-0449">Lipoprotein</keyword>
<feature type="domain" description="DUF4467" evidence="2">
    <location>
        <begin position="23"/>
        <end position="117"/>
    </location>
</feature>
<feature type="signal peptide" evidence="1">
    <location>
        <begin position="1"/>
        <end position="22"/>
    </location>
</feature>
<feature type="chain" id="PRO_5038894777" evidence="1">
    <location>
        <begin position="23"/>
        <end position="124"/>
    </location>
</feature>
<evidence type="ECO:0000313" key="5">
    <source>
        <dbReference type="Proteomes" id="UP000235748"/>
    </source>
</evidence>
<proteinExistence type="predicted"/>
<evidence type="ECO:0000313" key="4">
    <source>
        <dbReference type="EMBL" id="PMC18395.1"/>
    </source>
</evidence>
<dbReference type="Proteomes" id="UP000235748">
    <property type="component" value="Unassembled WGS sequence"/>
</dbReference>
<evidence type="ECO:0000256" key="1">
    <source>
        <dbReference type="SAM" id="SignalP"/>
    </source>
</evidence>
<accession>A0A2K4DPB2</accession>
<organism evidence="4 5">
    <name type="scientific">Staphylococcus pettenkoferi</name>
    <dbReference type="NCBI Taxonomy" id="170573"/>
    <lineage>
        <taxon>Bacteria</taxon>
        <taxon>Bacillati</taxon>
        <taxon>Bacillota</taxon>
        <taxon>Bacilli</taxon>
        <taxon>Bacillales</taxon>
        <taxon>Staphylococcaceae</taxon>
        <taxon>Staphylococcus</taxon>
    </lineage>
</organism>
<evidence type="ECO:0000313" key="3">
    <source>
        <dbReference type="EMBL" id="MCY1595207.1"/>
    </source>
</evidence>
<dbReference type="RefSeq" id="WP_049407873.1">
    <property type="nucleotide sequence ID" value="NZ_CP066062.1"/>
</dbReference>
<reference evidence="4 5" key="1">
    <citation type="submission" date="2017-09" db="EMBL/GenBank/DDBJ databases">
        <title>Bacterial strain isolated from the female urinary microbiota.</title>
        <authorList>
            <person name="Thomas-White K."/>
            <person name="Kumar N."/>
            <person name="Forster S."/>
            <person name="Putonti C."/>
            <person name="Lawley T."/>
            <person name="Wolfe A.J."/>
        </authorList>
    </citation>
    <scope>NUCLEOTIDE SEQUENCE [LARGE SCALE GENOMIC DNA]</scope>
    <source>
        <strain evidence="4 5">UMB0834</strain>
    </source>
</reference>
<dbReference type="AlphaFoldDB" id="A0A2K4DPB2"/>
<keyword evidence="1" id="KW-0732">Signal</keyword>
<gene>
    <name evidence="4" type="ORF">CJ235_08160</name>
    <name evidence="3" type="ORF">NW112_08155</name>
</gene>
<dbReference type="PROSITE" id="PS51257">
    <property type="entry name" value="PROKAR_LIPOPROTEIN"/>
    <property type="match status" value="1"/>
</dbReference>
<evidence type="ECO:0000259" key="2">
    <source>
        <dbReference type="Pfam" id="PF14729"/>
    </source>
</evidence>
<name>A0A2K4DPB2_9STAP</name>
<dbReference type="EMBL" id="JANSKX010000027">
    <property type="protein sequence ID" value="MCY1595207.1"/>
    <property type="molecule type" value="Genomic_DNA"/>
</dbReference>
<reference evidence="3" key="2">
    <citation type="journal article" date="2022" name="Int. J. Mol. Sci.">
        <title>Phenotypic and genotypic virulence characterisation of Staphylococcus pettenkoferi strains isolated from human bloodstream and diabetic foot infections.</title>
        <authorList>
            <person name="Magnan C."/>
        </authorList>
    </citation>
    <scope>NUCLEOTIDE SEQUENCE</scope>
    <source>
        <strain evidence="3">NSP020P</strain>
    </source>
</reference>
<dbReference type="Gene3D" id="3.10.450.560">
    <property type="match status" value="1"/>
</dbReference>
<dbReference type="GeneID" id="98298306"/>
<dbReference type="STRING" id="170573.GCA_001076995_00509"/>
<dbReference type="InterPro" id="IPR028075">
    <property type="entry name" value="DUF4467"/>
</dbReference>
<dbReference type="EMBL" id="PNGG01000004">
    <property type="protein sequence ID" value="PMC18395.1"/>
    <property type="molecule type" value="Genomic_DNA"/>
</dbReference>
<sequence length="124" mass="14396">MKRLVFTIAAATLILASCSSSKYTSSIDKAVDKQQAYQHKLAKSEKGDVDKKFDKNKANIYVYEKGKYVVIAYKPLRDDDEVHYYAYEIKGKKAHYQEHFNVKGYMHNHEESYKEENLDSDDAD</sequence>
<comment type="caution">
    <text evidence="4">The sequence shown here is derived from an EMBL/GenBank/DDBJ whole genome shotgun (WGS) entry which is preliminary data.</text>
</comment>
<dbReference type="Proteomes" id="UP001081438">
    <property type="component" value="Unassembled WGS sequence"/>
</dbReference>